<dbReference type="GO" id="GO:0016787">
    <property type="term" value="F:hydrolase activity"/>
    <property type="evidence" value="ECO:0007669"/>
    <property type="project" value="UniProtKB-KW"/>
</dbReference>
<dbReference type="SUPFAM" id="SSF53474">
    <property type="entry name" value="alpha/beta-Hydrolases"/>
    <property type="match status" value="1"/>
</dbReference>
<dbReference type="STRING" id="1920490.GCA_001895925_04683"/>
<keyword evidence="2" id="KW-0378">Hydrolase</keyword>
<organism evidence="2 3">
    <name type="scientific">Phormidesmis priestleyi ULC007</name>
    <dbReference type="NCBI Taxonomy" id="1920490"/>
    <lineage>
        <taxon>Bacteria</taxon>
        <taxon>Bacillati</taxon>
        <taxon>Cyanobacteriota</taxon>
        <taxon>Cyanophyceae</taxon>
        <taxon>Leptolyngbyales</taxon>
        <taxon>Leptolyngbyaceae</taxon>
        <taxon>Phormidesmis</taxon>
    </lineage>
</organism>
<comment type="caution">
    <text evidence="2">The sequence shown here is derived from an EMBL/GenBank/DDBJ whole genome shotgun (WGS) entry which is preliminary data.</text>
</comment>
<sequence>MSNPGWSAPTRRPLPIVLVRGFGGTDTADERKMTYQGFNDGSVYPQKRGENYIYEGLILRFMKSHWRYQDTTNVIGYYAHNLSALPLIPAELEAFDPSFFQGKIIIDPAMALRLLQSDDDPCHSLWVFRYYDLCDREFSKYGEALVRLIDFIRALAEVKHGIKPKVNIIAHSMGGLVVREAIQRAYPKRSVTAADEAINKVVTLGTPHKGIAFQVLRDLHWLGIESADEFEHFNPDNQGPANSAGYQNFAQCFPLDRLLTVVGTNYKAYNNLAASALNRVFSVAGEFGMNYNRSDGLVKQDFAQIPGAPRTFVHKPHGGFDSLISARESFEVATRFFFGDVRVRLRQVRARVKRGFDLFGKSEFFFGVSIKPRGVDFELFHQSKEAENCYGPFRTGDFSDSQLSFGWADDRKLIWEGFLNSAASLTQTDLVMRMEFYVGERDLFGVGFSDNIVFAKQYYVRAILKPTLQLYLYTGEEFADGDDSLKSATPMRRVSDGWEFDIVGTGFVGTYHIELDRMPEEGAAIGF</sequence>
<dbReference type="Gene3D" id="3.40.50.1820">
    <property type="entry name" value="alpha/beta hydrolase"/>
    <property type="match status" value="1"/>
</dbReference>
<name>A0A2T1DGA1_9CYAN</name>
<protein>
    <submittedName>
        <fullName evidence="2">Alpha/beta hydrolase</fullName>
    </submittedName>
</protein>
<evidence type="ECO:0000313" key="3">
    <source>
        <dbReference type="Proteomes" id="UP000238634"/>
    </source>
</evidence>
<accession>A0A2T1DGA1</accession>
<dbReference type="AlphaFoldDB" id="A0A2T1DGA1"/>
<dbReference type="InterPro" id="IPR007751">
    <property type="entry name" value="DUF676_lipase-like"/>
</dbReference>
<reference evidence="2 3" key="1">
    <citation type="submission" date="2018-02" db="EMBL/GenBank/DDBJ databases">
        <authorList>
            <person name="Cohen D.B."/>
            <person name="Kent A.D."/>
        </authorList>
    </citation>
    <scope>NUCLEOTIDE SEQUENCE [LARGE SCALE GENOMIC DNA]</scope>
    <source>
        <strain evidence="2 3">ULC007</strain>
    </source>
</reference>
<dbReference type="OrthoDB" id="452945at2"/>
<dbReference type="InterPro" id="IPR029058">
    <property type="entry name" value="AB_hydrolase_fold"/>
</dbReference>
<reference evidence="2 3" key="2">
    <citation type="submission" date="2018-03" db="EMBL/GenBank/DDBJ databases">
        <title>The ancient ancestry and fast evolution of plastids.</title>
        <authorList>
            <person name="Moore K.R."/>
            <person name="Magnabosco C."/>
            <person name="Momper L."/>
            <person name="Gold D.A."/>
            <person name="Bosak T."/>
            <person name="Fournier G.P."/>
        </authorList>
    </citation>
    <scope>NUCLEOTIDE SEQUENCE [LARGE SCALE GENOMIC DNA]</scope>
    <source>
        <strain evidence="2 3">ULC007</strain>
    </source>
</reference>
<evidence type="ECO:0000259" key="1">
    <source>
        <dbReference type="Pfam" id="PF05057"/>
    </source>
</evidence>
<dbReference type="RefSeq" id="WP_073071944.1">
    <property type="nucleotide sequence ID" value="NZ_MPPI01000013.1"/>
</dbReference>
<dbReference type="Pfam" id="PF05057">
    <property type="entry name" value="DUF676"/>
    <property type="match status" value="1"/>
</dbReference>
<dbReference type="EMBL" id="PVWG01000010">
    <property type="protein sequence ID" value="PSB19474.1"/>
    <property type="molecule type" value="Genomic_DNA"/>
</dbReference>
<evidence type="ECO:0000313" key="2">
    <source>
        <dbReference type="EMBL" id="PSB19474.1"/>
    </source>
</evidence>
<dbReference type="Proteomes" id="UP000238634">
    <property type="component" value="Unassembled WGS sequence"/>
</dbReference>
<keyword evidence="3" id="KW-1185">Reference proteome</keyword>
<feature type="domain" description="DUF676" evidence="1">
    <location>
        <begin position="146"/>
        <end position="214"/>
    </location>
</feature>
<proteinExistence type="predicted"/>
<gene>
    <name evidence="2" type="ORF">C7B65_11180</name>
</gene>